<comment type="caution">
    <text evidence="9">The sequence shown here is derived from an EMBL/GenBank/DDBJ whole genome shotgun (WGS) entry which is preliminary data.</text>
</comment>
<dbReference type="GO" id="GO:0004180">
    <property type="term" value="F:carboxypeptidase activity"/>
    <property type="evidence" value="ECO:0007669"/>
    <property type="project" value="TreeGrafter"/>
</dbReference>
<dbReference type="EMBL" id="QSCO01000016">
    <property type="protein sequence ID" value="RGY05770.1"/>
    <property type="molecule type" value="Genomic_DNA"/>
</dbReference>
<dbReference type="Gene3D" id="1.10.1370.10">
    <property type="entry name" value="Neurolysin, domain 3"/>
    <property type="match status" value="1"/>
</dbReference>
<keyword evidence="3 7" id="KW-0479">Metal-binding</keyword>
<evidence type="ECO:0000313" key="10">
    <source>
        <dbReference type="Proteomes" id="UP000284434"/>
    </source>
</evidence>
<dbReference type="InterPro" id="IPR001567">
    <property type="entry name" value="Pept_M3A_M3B_dom"/>
</dbReference>
<keyword evidence="6 7" id="KW-0482">Metalloprotease</keyword>
<evidence type="ECO:0000256" key="4">
    <source>
        <dbReference type="ARBA" id="ARBA00022801"/>
    </source>
</evidence>
<dbReference type="PANTHER" id="PTHR43660:SF1">
    <property type="entry name" value="DIPEPTIDYL CARBOXYPEPTIDASE"/>
    <property type="match status" value="1"/>
</dbReference>
<dbReference type="Pfam" id="PF01432">
    <property type="entry name" value="Peptidase_M3"/>
    <property type="match status" value="1"/>
</dbReference>
<dbReference type="GO" id="GO:0006508">
    <property type="term" value="P:proteolysis"/>
    <property type="evidence" value="ECO:0007669"/>
    <property type="project" value="UniProtKB-KW"/>
</dbReference>
<comment type="similarity">
    <text evidence="1 7">Belongs to the peptidase M3 family.</text>
</comment>
<evidence type="ECO:0000256" key="7">
    <source>
        <dbReference type="RuleBase" id="RU003435"/>
    </source>
</evidence>
<dbReference type="PROSITE" id="PS51257">
    <property type="entry name" value="PROKAR_LIPOPROTEIN"/>
    <property type="match status" value="1"/>
</dbReference>
<dbReference type="InterPro" id="IPR045090">
    <property type="entry name" value="Pept_M3A_M3B"/>
</dbReference>
<proteinExistence type="inferred from homology"/>
<dbReference type="PANTHER" id="PTHR43660">
    <property type="entry name" value="DIPEPTIDYL CARBOXYPEPTIDASE"/>
    <property type="match status" value="1"/>
</dbReference>
<dbReference type="InterPro" id="IPR034005">
    <property type="entry name" value="M3A_DCP"/>
</dbReference>
<protein>
    <submittedName>
        <fullName evidence="9">M3 family peptidase</fullName>
    </submittedName>
</protein>
<evidence type="ECO:0000256" key="2">
    <source>
        <dbReference type="ARBA" id="ARBA00022670"/>
    </source>
</evidence>
<evidence type="ECO:0000256" key="1">
    <source>
        <dbReference type="ARBA" id="ARBA00006040"/>
    </source>
</evidence>
<sequence length="701" mass="79936">MKTIICMTTLILSITSCSEKQAGNPLLEHFTTPHQTPPFDRIETRHYEPAFDQAIEEAKQEIKTISTSAEAPDFENTIVALDQAGEKLSTISSIFFNLNSACTNEEMQQIAQRVSPKLTEYGNSVYMNPELFARVKKVYESRDRQSLTPEQSTLLEDTWKSFIKGGANLESAAQKRFQEIAMELSQLGLKFDENTLAETNGFTLHITDEKDLAGLPEGAVEMAAMTAKEKELEGWLFTLHAPSYIPFMKYADNRELREKMYRAYASRGNRDNQYDNKEVIRKMVTLRLEKAQLLGYPTYAEYVLTDRMAQNTEMVNTFLGQLLAASHPHALAEKQEVEEFARRQGFKGELQRWDWAYYSNKLKQEKYALDDEMLKPYFKLENVQQGVFGLANQLYGLTFKEVDNIAKYHEDVKTFEVYDRDGRFLAVLYTDFFPRESKGGGAWMTEFRGQHKKDGQDVRPLVSLVMNFTKPTASKPSLLTFDEVTTFLHEFGHSLHGMLSQCTYNSTGGTNVYRDFVELPSQIMENWALEKEWLDTWAVHYQTGEKIPQEYITKIHEAANFQSGYQNDRQLSFGLVDMAWHSVTSPVSGSIQAFENQAMAPTESFPPVDSSCFSTGFGHIFGGGYAAGYYSYKWAEVLDADAFSVFKQQGIYDQATAESFRKNILEKGGSEHPMILYKRFRGQEPTIDALLERSGLKSKSE</sequence>
<dbReference type="InterPro" id="IPR024077">
    <property type="entry name" value="Neurolysin/TOP_dom2"/>
</dbReference>
<dbReference type="Proteomes" id="UP000284434">
    <property type="component" value="Unassembled WGS sequence"/>
</dbReference>
<reference evidence="9 10" key="1">
    <citation type="submission" date="2018-08" db="EMBL/GenBank/DDBJ databases">
        <title>A genome reference for cultivated species of the human gut microbiota.</title>
        <authorList>
            <person name="Zou Y."/>
            <person name="Xue W."/>
            <person name="Luo G."/>
        </authorList>
    </citation>
    <scope>NUCLEOTIDE SEQUENCE [LARGE SCALE GENOMIC DNA]</scope>
    <source>
        <strain evidence="9 10">OF03-11</strain>
    </source>
</reference>
<dbReference type="GO" id="GO:0005829">
    <property type="term" value="C:cytosol"/>
    <property type="evidence" value="ECO:0007669"/>
    <property type="project" value="UniProtKB-ARBA"/>
</dbReference>
<evidence type="ECO:0000256" key="6">
    <source>
        <dbReference type="ARBA" id="ARBA00023049"/>
    </source>
</evidence>
<organism evidence="9 10">
    <name type="scientific">Odoribacter splanchnicus</name>
    <dbReference type="NCBI Taxonomy" id="28118"/>
    <lineage>
        <taxon>Bacteria</taxon>
        <taxon>Pseudomonadati</taxon>
        <taxon>Bacteroidota</taxon>
        <taxon>Bacteroidia</taxon>
        <taxon>Bacteroidales</taxon>
        <taxon>Odoribacteraceae</taxon>
        <taxon>Odoribacter</taxon>
    </lineage>
</organism>
<dbReference type="CDD" id="cd06456">
    <property type="entry name" value="M3A_DCP"/>
    <property type="match status" value="1"/>
</dbReference>
<evidence type="ECO:0000259" key="8">
    <source>
        <dbReference type="Pfam" id="PF01432"/>
    </source>
</evidence>
<dbReference type="SUPFAM" id="SSF55486">
    <property type="entry name" value="Metalloproteases ('zincins'), catalytic domain"/>
    <property type="match status" value="1"/>
</dbReference>
<evidence type="ECO:0000256" key="5">
    <source>
        <dbReference type="ARBA" id="ARBA00022833"/>
    </source>
</evidence>
<dbReference type="AlphaFoldDB" id="A0A413IAX4"/>
<name>A0A413IAX4_9BACT</name>
<dbReference type="GO" id="GO:0046872">
    <property type="term" value="F:metal ion binding"/>
    <property type="evidence" value="ECO:0007669"/>
    <property type="project" value="UniProtKB-UniRule"/>
</dbReference>
<feature type="domain" description="Peptidase M3A/M3B catalytic" evidence="8">
    <location>
        <begin position="247"/>
        <end position="695"/>
    </location>
</feature>
<evidence type="ECO:0000256" key="3">
    <source>
        <dbReference type="ARBA" id="ARBA00022723"/>
    </source>
</evidence>
<dbReference type="FunFam" id="3.40.390.10:FF:000009">
    <property type="entry name" value="Oligopeptidase A"/>
    <property type="match status" value="1"/>
</dbReference>
<keyword evidence="5 7" id="KW-0862">Zinc</keyword>
<gene>
    <name evidence="9" type="ORF">DXA53_12080</name>
</gene>
<accession>A0A413IAX4</accession>
<keyword evidence="2 7" id="KW-0645">Protease</keyword>
<dbReference type="InterPro" id="IPR024079">
    <property type="entry name" value="MetalloPept_cat_dom_sf"/>
</dbReference>
<dbReference type="GO" id="GO:0004222">
    <property type="term" value="F:metalloendopeptidase activity"/>
    <property type="evidence" value="ECO:0007669"/>
    <property type="project" value="InterPro"/>
</dbReference>
<dbReference type="Gene3D" id="3.40.390.10">
    <property type="entry name" value="Collagenase (Catalytic Domain)"/>
    <property type="match status" value="1"/>
</dbReference>
<dbReference type="Gene3D" id="1.10.1370.40">
    <property type="match status" value="1"/>
</dbReference>
<comment type="cofactor">
    <cofactor evidence="7">
        <name>Zn(2+)</name>
        <dbReference type="ChEBI" id="CHEBI:29105"/>
    </cofactor>
    <text evidence="7">Binds 1 zinc ion.</text>
</comment>
<evidence type="ECO:0000313" key="9">
    <source>
        <dbReference type="EMBL" id="RGY05770.1"/>
    </source>
</evidence>
<keyword evidence="4 7" id="KW-0378">Hydrolase</keyword>